<feature type="region of interest" description="Disordered" evidence="1">
    <location>
        <begin position="483"/>
        <end position="527"/>
    </location>
</feature>
<comment type="caution">
    <text evidence="3">The sequence shown here is derived from an EMBL/GenBank/DDBJ whole genome shotgun (WGS) entry which is preliminary data.</text>
</comment>
<feature type="region of interest" description="Disordered" evidence="1">
    <location>
        <begin position="1"/>
        <end position="28"/>
    </location>
</feature>
<evidence type="ECO:0000313" key="3">
    <source>
        <dbReference type="EMBL" id="KAK1317701.1"/>
    </source>
</evidence>
<dbReference type="Pfam" id="PF24818">
    <property type="entry name" value="PH_TRF2_HOY1"/>
    <property type="match status" value="1"/>
</dbReference>
<name>A0AAV9EWV8_ACOCL</name>
<feature type="compositionally biased region" description="Polar residues" evidence="1">
    <location>
        <begin position="7"/>
        <end position="21"/>
    </location>
</feature>
<dbReference type="PANTHER" id="PTHR33494:SF1">
    <property type="entry name" value="C2H2-TYPE DOMAIN-CONTAINING PROTEIN-RELATED"/>
    <property type="match status" value="1"/>
</dbReference>
<feature type="domain" description="TRF2/HOY1 PH-like" evidence="2">
    <location>
        <begin position="55"/>
        <end position="139"/>
    </location>
</feature>
<gene>
    <name evidence="3" type="ORF">QJS10_CPA05g00238</name>
</gene>
<organism evidence="3 4">
    <name type="scientific">Acorus calamus</name>
    <name type="common">Sweet flag</name>
    <dbReference type="NCBI Taxonomy" id="4465"/>
    <lineage>
        <taxon>Eukaryota</taxon>
        <taxon>Viridiplantae</taxon>
        <taxon>Streptophyta</taxon>
        <taxon>Embryophyta</taxon>
        <taxon>Tracheophyta</taxon>
        <taxon>Spermatophyta</taxon>
        <taxon>Magnoliopsida</taxon>
        <taxon>Liliopsida</taxon>
        <taxon>Acoraceae</taxon>
        <taxon>Acorus</taxon>
    </lineage>
</organism>
<accession>A0AAV9EWV8</accession>
<reference evidence="3" key="1">
    <citation type="journal article" date="2023" name="Nat. Commun.">
        <title>Diploid and tetraploid genomes of Acorus and the evolution of monocots.</title>
        <authorList>
            <person name="Ma L."/>
            <person name="Liu K.W."/>
            <person name="Li Z."/>
            <person name="Hsiao Y.Y."/>
            <person name="Qi Y."/>
            <person name="Fu T."/>
            <person name="Tang G.D."/>
            <person name="Zhang D."/>
            <person name="Sun W.H."/>
            <person name="Liu D.K."/>
            <person name="Li Y."/>
            <person name="Chen G.Z."/>
            <person name="Liu X.D."/>
            <person name="Liao X.Y."/>
            <person name="Jiang Y.T."/>
            <person name="Yu X."/>
            <person name="Hao Y."/>
            <person name="Huang J."/>
            <person name="Zhao X.W."/>
            <person name="Ke S."/>
            <person name="Chen Y.Y."/>
            <person name="Wu W.L."/>
            <person name="Hsu J.L."/>
            <person name="Lin Y.F."/>
            <person name="Huang M.D."/>
            <person name="Li C.Y."/>
            <person name="Huang L."/>
            <person name="Wang Z.W."/>
            <person name="Zhao X."/>
            <person name="Zhong W.Y."/>
            <person name="Peng D.H."/>
            <person name="Ahmad S."/>
            <person name="Lan S."/>
            <person name="Zhang J.S."/>
            <person name="Tsai W.C."/>
            <person name="Van de Peer Y."/>
            <person name="Liu Z.J."/>
        </authorList>
    </citation>
    <scope>NUCLEOTIDE SEQUENCE</scope>
    <source>
        <strain evidence="3">CP</strain>
    </source>
</reference>
<evidence type="ECO:0000313" key="4">
    <source>
        <dbReference type="Proteomes" id="UP001180020"/>
    </source>
</evidence>
<reference evidence="3" key="2">
    <citation type="submission" date="2023-06" db="EMBL/GenBank/DDBJ databases">
        <authorList>
            <person name="Ma L."/>
            <person name="Liu K.-W."/>
            <person name="Li Z."/>
            <person name="Hsiao Y.-Y."/>
            <person name="Qi Y."/>
            <person name="Fu T."/>
            <person name="Tang G."/>
            <person name="Zhang D."/>
            <person name="Sun W.-H."/>
            <person name="Liu D.-K."/>
            <person name="Li Y."/>
            <person name="Chen G.-Z."/>
            <person name="Liu X.-D."/>
            <person name="Liao X.-Y."/>
            <person name="Jiang Y.-T."/>
            <person name="Yu X."/>
            <person name="Hao Y."/>
            <person name="Huang J."/>
            <person name="Zhao X.-W."/>
            <person name="Ke S."/>
            <person name="Chen Y.-Y."/>
            <person name="Wu W.-L."/>
            <person name="Hsu J.-L."/>
            <person name="Lin Y.-F."/>
            <person name="Huang M.-D."/>
            <person name="Li C.-Y."/>
            <person name="Huang L."/>
            <person name="Wang Z.-W."/>
            <person name="Zhao X."/>
            <person name="Zhong W.-Y."/>
            <person name="Peng D.-H."/>
            <person name="Ahmad S."/>
            <person name="Lan S."/>
            <person name="Zhang J.-S."/>
            <person name="Tsai W.-C."/>
            <person name="Van De Peer Y."/>
            <person name="Liu Z.-J."/>
        </authorList>
    </citation>
    <scope>NUCLEOTIDE SEQUENCE</scope>
    <source>
        <strain evidence="3">CP</strain>
        <tissue evidence="3">Leaves</tissue>
    </source>
</reference>
<evidence type="ECO:0000259" key="2">
    <source>
        <dbReference type="Pfam" id="PF24818"/>
    </source>
</evidence>
<dbReference type="InterPro" id="IPR057939">
    <property type="entry name" value="TRF2_HOY1_PH"/>
</dbReference>
<proteinExistence type="predicted"/>
<dbReference type="AlphaFoldDB" id="A0AAV9EWV8"/>
<protein>
    <recommendedName>
        <fullName evidence="2">TRF2/HOY1 PH-like domain-containing protein</fullName>
    </recommendedName>
</protein>
<keyword evidence="4" id="KW-1185">Reference proteome</keyword>
<dbReference type="EMBL" id="JAUJYO010000005">
    <property type="protein sequence ID" value="KAK1317701.1"/>
    <property type="molecule type" value="Genomic_DNA"/>
</dbReference>
<dbReference type="PANTHER" id="PTHR33494">
    <property type="entry name" value="OS02G0793800 PROTEIN"/>
    <property type="match status" value="1"/>
</dbReference>
<evidence type="ECO:0000256" key="1">
    <source>
        <dbReference type="SAM" id="MobiDB-lite"/>
    </source>
</evidence>
<sequence length="543" mass="57491">MNLIASKLSQNTESSMQSNTMEHSDHSDPSLANYTDLKLKSAHFSISFIKIGFWKIMWEVVEDGAKNRIVIPWDRICGIRASHPERCKSIIEIELNHQPDFEIEKILEPRKRVKPEPVPDFTQLQASHCRRHWIEVPEEDFNKHYEKILLCCPRLRSISGSSLPVSSSLFFQWCPPLIKEFRQPLKRSDSGGSSGTRNLLADSSSSSSVSALKSPPASIASSSLLPGNSAPSMVFSIPSSKGYQFSFNTHPVSNSPCIGNVTDATAPPSMLVSPSQSHGLMTGITSSSYPLVNSDGMNTTSSISTFVPPFDPHGLTIGIANPSGYPFLATNSLNSGYPLINSSHIGNAMAPQATMGITGSRDSPFSAFPQTGNVINATTTPPTLNLPYGPFIMGTGVSPPAIGFPISSYPVGISPYTVNATASLSSLDSSMGVPGLFFPDSTPHASNSLNTATPSNSAWCIASSSTSPSSPVESHIGSNISFANSSSPMPTPVVASATSPPSTMGPVSPLGVAQSSSPVWPSKSLGSAPISLASLVPPLQVKN</sequence>
<dbReference type="Proteomes" id="UP001180020">
    <property type="component" value="Unassembled WGS sequence"/>
</dbReference>